<dbReference type="InterPro" id="IPR013087">
    <property type="entry name" value="Znf_C2H2_type"/>
</dbReference>
<comment type="caution">
    <text evidence="9">The sequence shown here is derived from an EMBL/GenBank/DDBJ whole genome shotgun (WGS) entry which is preliminary data.</text>
</comment>
<dbReference type="SUPFAM" id="SSF57667">
    <property type="entry name" value="beta-beta-alpha zinc fingers"/>
    <property type="match status" value="3"/>
</dbReference>
<feature type="compositionally biased region" description="Basic residues" evidence="7">
    <location>
        <begin position="268"/>
        <end position="284"/>
    </location>
</feature>
<feature type="domain" description="C2H2-type" evidence="8">
    <location>
        <begin position="87"/>
        <end position="109"/>
    </location>
</feature>
<dbReference type="GO" id="GO:0003676">
    <property type="term" value="F:nucleic acid binding"/>
    <property type="evidence" value="ECO:0007669"/>
    <property type="project" value="InterPro"/>
</dbReference>
<gene>
    <name evidence="9" type="ORF">GDO54_008408</name>
</gene>
<keyword evidence="5" id="KW-0862">Zinc</keyword>
<feature type="region of interest" description="Disordered" evidence="7">
    <location>
        <begin position="118"/>
        <end position="187"/>
    </location>
</feature>
<keyword evidence="3" id="KW-0677">Repeat</keyword>
<name>A0AAV3A9N3_PYXAD</name>
<reference evidence="9" key="1">
    <citation type="thesis" date="2020" institute="ProQuest LLC" country="789 East Eisenhower Parkway, Ann Arbor, MI, USA">
        <title>Comparative Genomics and Chromosome Evolution.</title>
        <authorList>
            <person name="Mudd A.B."/>
        </authorList>
    </citation>
    <scope>NUCLEOTIDE SEQUENCE</scope>
    <source>
        <strain evidence="9">1538</strain>
        <tissue evidence="9">Blood</tissue>
    </source>
</reference>
<keyword evidence="2" id="KW-0479">Metal-binding</keyword>
<feature type="domain" description="C2H2-type" evidence="8">
    <location>
        <begin position="302"/>
        <end position="324"/>
    </location>
</feature>
<dbReference type="GO" id="GO:0005634">
    <property type="term" value="C:nucleus"/>
    <property type="evidence" value="ECO:0007669"/>
    <property type="project" value="UniProtKB-SubCell"/>
</dbReference>
<evidence type="ECO:0000256" key="7">
    <source>
        <dbReference type="SAM" id="MobiDB-lite"/>
    </source>
</evidence>
<proteinExistence type="predicted"/>
<dbReference type="AlphaFoldDB" id="A0AAV3A9N3"/>
<accession>A0AAV3A9N3</accession>
<keyword evidence="6" id="KW-0539">Nucleus</keyword>
<dbReference type="InterPro" id="IPR003604">
    <property type="entry name" value="Matrin/U1-like-C_Znf_C2H2"/>
</dbReference>
<evidence type="ECO:0000256" key="2">
    <source>
        <dbReference type="ARBA" id="ARBA00022723"/>
    </source>
</evidence>
<keyword evidence="4" id="KW-0863">Zinc-finger</keyword>
<dbReference type="PANTHER" id="PTHR23067:SF6">
    <property type="entry name" value="ZINC FINGER PROTEIN 385C"/>
    <property type="match status" value="1"/>
</dbReference>
<evidence type="ECO:0000256" key="1">
    <source>
        <dbReference type="ARBA" id="ARBA00004123"/>
    </source>
</evidence>
<dbReference type="Gene3D" id="3.30.160.60">
    <property type="entry name" value="Classic Zinc Finger"/>
    <property type="match status" value="3"/>
</dbReference>
<organism evidence="9 10">
    <name type="scientific">Pyxicephalus adspersus</name>
    <name type="common">African bullfrog</name>
    <dbReference type="NCBI Taxonomy" id="30357"/>
    <lineage>
        <taxon>Eukaryota</taxon>
        <taxon>Metazoa</taxon>
        <taxon>Chordata</taxon>
        <taxon>Craniata</taxon>
        <taxon>Vertebrata</taxon>
        <taxon>Euteleostomi</taxon>
        <taxon>Amphibia</taxon>
        <taxon>Batrachia</taxon>
        <taxon>Anura</taxon>
        <taxon>Neobatrachia</taxon>
        <taxon>Ranoidea</taxon>
        <taxon>Pyxicephalidae</taxon>
        <taxon>Pyxicephalinae</taxon>
        <taxon>Pyxicephalus</taxon>
    </lineage>
</organism>
<keyword evidence="10" id="KW-1185">Reference proteome</keyword>
<feature type="compositionally biased region" description="Polar residues" evidence="7">
    <location>
        <begin position="167"/>
        <end position="178"/>
    </location>
</feature>
<sequence>MSVKVTDNSSIAGAPTHGGPLLASLGIPNRAIQTHLDIKHLLTFRINGVSPLSLFPNFNAMDPVQKAVINHTFGGPSPPKRKPFISCNVCHLRFNSLNQAEAHYKGHKHARKLRALESARHKQKQNASRERASAPPVDTKRSTDTRSETTYAQTEITRLSELDMEPSQHSPTPEPQNIDQEEECASPETLDSNAELMDTGSLAPEEPYSPEKASEENGVSTQDSEKERKNRENLYCATCKVTVNSASQLEAHNAGAKHKSILEGQSTHPRRSRGKALSRATRKPKRIGNKTSIGIQNKAFNCPVCEIHVNSETQLKQHMNSRRHKDRLAGKPPKPKYSPFSKLQKNAALATRLALHKHLTKTLAARFLPNHLTPTAVCTLPSPLALRPTTAAALFQTPLLGPALFRSPPTAIRPSPTPIMFAPY</sequence>
<feature type="region of interest" description="Disordered" evidence="7">
    <location>
        <begin position="315"/>
        <end position="340"/>
    </location>
</feature>
<dbReference type="InterPro" id="IPR036236">
    <property type="entry name" value="Znf_C2H2_sf"/>
</dbReference>
<dbReference type="PANTHER" id="PTHR23067">
    <property type="entry name" value="DOUBLE-STRANDED RNA-BINDING ZINC FINGER PROTEIN"/>
    <property type="match status" value="1"/>
</dbReference>
<dbReference type="SMART" id="SM00451">
    <property type="entry name" value="ZnF_U1"/>
    <property type="match status" value="3"/>
</dbReference>
<dbReference type="PROSITE" id="PS00028">
    <property type="entry name" value="ZINC_FINGER_C2H2_1"/>
    <property type="match status" value="2"/>
</dbReference>
<evidence type="ECO:0000256" key="4">
    <source>
        <dbReference type="ARBA" id="ARBA00022771"/>
    </source>
</evidence>
<dbReference type="Pfam" id="PF12874">
    <property type="entry name" value="zf-met"/>
    <property type="match status" value="3"/>
</dbReference>
<evidence type="ECO:0000256" key="6">
    <source>
        <dbReference type="ARBA" id="ARBA00023242"/>
    </source>
</evidence>
<feature type="region of interest" description="Disordered" evidence="7">
    <location>
        <begin position="199"/>
        <end position="229"/>
    </location>
</feature>
<feature type="compositionally biased region" description="Polar residues" evidence="7">
    <location>
        <begin position="148"/>
        <end position="157"/>
    </location>
</feature>
<evidence type="ECO:0000256" key="5">
    <source>
        <dbReference type="ARBA" id="ARBA00022833"/>
    </source>
</evidence>
<feature type="compositionally biased region" description="Basic and acidic residues" evidence="7">
    <location>
        <begin position="127"/>
        <end position="147"/>
    </location>
</feature>
<evidence type="ECO:0000259" key="8">
    <source>
        <dbReference type="PROSITE" id="PS00028"/>
    </source>
</evidence>
<dbReference type="Proteomes" id="UP001181693">
    <property type="component" value="Unassembled WGS sequence"/>
</dbReference>
<dbReference type="InterPro" id="IPR051845">
    <property type="entry name" value="Znf385"/>
</dbReference>
<dbReference type="GO" id="GO:0008270">
    <property type="term" value="F:zinc ion binding"/>
    <property type="evidence" value="ECO:0007669"/>
    <property type="project" value="UniProtKB-KW"/>
</dbReference>
<feature type="region of interest" description="Disordered" evidence="7">
    <location>
        <begin position="251"/>
        <end position="284"/>
    </location>
</feature>
<dbReference type="EMBL" id="DYDO01000003">
    <property type="protein sequence ID" value="DBA27974.1"/>
    <property type="molecule type" value="Genomic_DNA"/>
</dbReference>
<protein>
    <recommendedName>
        <fullName evidence="8">C2H2-type domain-containing protein</fullName>
    </recommendedName>
</protein>
<evidence type="ECO:0000313" key="9">
    <source>
        <dbReference type="EMBL" id="DBA27974.1"/>
    </source>
</evidence>
<dbReference type="SMART" id="SM00355">
    <property type="entry name" value="ZnF_C2H2"/>
    <property type="match status" value="3"/>
</dbReference>
<evidence type="ECO:0000313" key="10">
    <source>
        <dbReference type="Proteomes" id="UP001181693"/>
    </source>
</evidence>
<comment type="subcellular location">
    <subcellularLocation>
        <location evidence="1">Nucleus</location>
    </subcellularLocation>
</comment>
<evidence type="ECO:0000256" key="3">
    <source>
        <dbReference type="ARBA" id="ARBA00022737"/>
    </source>
</evidence>